<evidence type="ECO:0000313" key="1">
    <source>
        <dbReference type="EMBL" id="CAF1292806.1"/>
    </source>
</evidence>
<dbReference type="Proteomes" id="UP000663852">
    <property type="component" value="Unassembled WGS sequence"/>
</dbReference>
<accession>A0A815D2F7</accession>
<gene>
    <name evidence="1" type="ORF">EDS130_LOCUS30180</name>
</gene>
<reference evidence="1" key="1">
    <citation type="submission" date="2021-02" db="EMBL/GenBank/DDBJ databases">
        <authorList>
            <person name="Nowell W R."/>
        </authorList>
    </citation>
    <scope>NUCLEOTIDE SEQUENCE</scope>
</reference>
<organism evidence="1 2">
    <name type="scientific">Adineta ricciae</name>
    <name type="common">Rotifer</name>
    <dbReference type="NCBI Taxonomy" id="249248"/>
    <lineage>
        <taxon>Eukaryota</taxon>
        <taxon>Metazoa</taxon>
        <taxon>Spiralia</taxon>
        <taxon>Gnathifera</taxon>
        <taxon>Rotifera</taxon>
        <taxon>Eurotatoria</taxon>
        <taxon>Bdelloidea</taxon>
        <taxon>Adinetida</taxon>
        <taxon>Adinetidae</taxon>
        <taxon>Adineta</taxon>
    </lineage>
</organism>
<dbReference type="EMBL" id="CAJNOJ010000209">
    <property type="protein sequence ID" value="CAF1292806.1"/>
    <property type="molecule type" value="Genomic_DNA"/>
</dbReference>
<dbReference type="AlphaFoldDB" id="A0A815D2F7"/>
<name>A0A815D2F7_ADIRI</name>
<comment type="caution">
    <text evidence="1">The sequence shown here is derived from an EMBL/GenBank/DDBJ whole genome shotgun (WGS) entry which is preliminary data.</text>
</comment>
<protein>
    <submittedName>
        <fullName evidence="1">Uncharacterized protein</fullName>
    </submittedName>
</protein>
<evidence type="ECO:0000313" key="2">
    <source>
        <dbReference type="Proteomes" id="UP000663852"/>
    </source>
</evidence>
<proteinExistence type="predicted"/>
<sequence>MHRTFEQQHRSQFRYCFYEKFSLPNKNLLLLTQYGTADFNNDGLRKIQFESLQTEIYSSKLNHEFI</sequence>